<evidence type="ECO:0000313" key="1">
    <source>
        <dbReference type="EMBL" id="AHI58453.1"/>
    </source>
</evidence>
<organism evidence="1 2">
    <name type="scientific">Spiroplasma mirum ATCC 29335</name>
    <dbReference type="NCBI Taxonomy" id="838561"/>
    <lineage>
        <taxon>Bacteria</taxon>
        <taxon>Bacillati</taxon>
        <taxon>Mycoplasmatota</taxon>
        <taxon>Mollicutes</taxon>
        <taxon>Entomoplasmatales</taxon>
        <taxon>Spiroplasmataceae</taxon>
        <taxon>Spiroplasma</taxon>
    </lineage>
</organism>
<dbReference type="PATRIC" id="fig|838561.3.peg.1093"/>
<dbReference type="STRING" id="838561.P344_05725"/>
<gene>
    <name evidence="1" type="ORF">P344_05725</name>
</gene>
<dbReference type="eggNOG" id="COG1263">
    <property type="taxonomic scope" value="Bacteria"/>
</dbReference>
<dbReference type="AlphaFoldDB" id="W6AMA9"/>
<dbReference type="RefSeq" id="WP_236681370.1">
    <property type="nucleotide sequence ID" value="NZ_CP002082.1"/>
</dbReference>
<dbReference type="HOGENOM" id="CLU_2994433_0_0_14"/>
<proteinExistence type="predicted"/>
<dbReference type="EMBL" id="CP006720">
    <property type="protein sequence ID" value="AHI58453.1"/>
    <property type="molecule type" value="Genomic_DNA"/>
</dbReference>
<reference evidence="1 2" key="1">
    <citation type="submission" date="2013-09" db="EMBL/GenBank/DDBJ databases">
        <title>Complete genome sequence of Spiroplasma mirum suckling mouse cataract agent.</title>
        <authorList>
            <person name="Landry C.A."/>
            <person name="Bastian F.O."/>
            <person name="Thune R.L."/>
        </authorList>
    </citation>
    <scope>NUCLEOTIDE SEQUENCE [LARGE SCALE GENOMIC DNA]</scope>
    <source>
        <strain evidence="1 2">SMCA</strain>
    </source>
</reference>
<keyword evidence="2" id="KW-1185">Reference proteome</keyword>
<accession>W6AMA9</accession>
<dbReference type="KEGG" id="smia:P344_05725"/>
<evidence type="ECO:0000313" key="2">
    <source>
        <dbReference type="Proteomes" id="UP000019260"/>
    </source>
</evidence>
<sequence>MLLLSFLWFQLPNEGPLLPGINSDNIANIINLGNGNYIVFGDINAYGAGIETSGIFQ</sequence>
<protein>
    <submittedName>
        <fullName evidence="1">Uncharacterized protein</fullName>
    </submittedName>
</protein>
<name>W6AMA9_9MOLU</name>
<dbReference type="Proteomes" id="UP000019260">
    <property type="component" value="Chromosome"/>
</dbReference>